<evidence type="ECO:0000256" key="1">
    <source>
        <dbReference type="SAM" id="MobiDB-lite"/>
    </source>
</evidence>
<reference evidence="4" key="1">
    <citation type="submission" date="2016-10" db="EMBL/GenBank/DDBJ databases">
        <authorList>
            <person name="Varghese N."/>
            <person name="Submissions S."/>
        </authorList>
    </citation>
    <scope>NUCLEOTIDE SEQUENCE [LARGE SCALE GENOMIC DNA]</scope>
    <source>
        <strain evidence="4">CGMCC 1.7736</strain>
    </source>
</reference>
<proteinExistence type="predicted"/>
<feature type="compositionally biased region" description="Polar residues" evidence="1">
    <location>
        <begin position="283"/>
        <end position="295"/>
    </location>
</feature>
<dbReference type="GO" id="GO:0008270">
    <property type="term" value="F:zinc ion binding"/>
    <property type="evidence" value="ECO:0007669"/>
    <property type="project" value="InterPro"/>
</dbReference>
<keyword evidence="4" id="KW-1185">Reference proteome</keyword>
<feature type="domain" description="Peptidase M14" evidence="2">
    <location>
        <begin position="184"/>
        <end position="361"/>
    </location>
</feature>
<feature type="compositionally biased region" description="Acidic residues" evidence="1">
    <location>
        <begin position="546"/>
        <end position="556"/>
    </location>
</feature>
<dbReference type="Gene3D" id="3.40.630.10">
    <property type="entry name" value="Zn peptidases"/>
    <property type="match status" value="1"/>
</dbReference>
<dbReference type="GO" id="GO:0006508">
    <property type="term" value="P:proteolysis"/>
    <property type="evidence" value="ECO:0007669"/>
    <property type="project" value="InterPro"/>
</dbReference>
<dbReference type="Proteomes" id="UP000198531">
    <property type="component" value="Unassembled WGS sequence"/>
</dbReference>
<organism evidence="3 4">
    <name type="scientific">Halogeometricum rufum</name>
    <dbReference type="NCBI Taxonomy" id="553469"/>
    <lineage>
        <taxon>Archaea</taxon>
        <taxon>Methanobacteriati</taxon>
        <taxon>Methanobacteriota</taxon>
        <taxon>Stenosarchaea group</taxon>
        <taxon>Halobacteria</taxon>
        <taxon>Halobacteriales</taxon>
        <taxon>Haloferacaceae</taxon>
        <taxon>Halogeometricum</taxon>
    </lineage>
</organism>
<dbReference type="GO" id="GO:0004181">
    <property type="term" value="F:metallocarboxypeptidase activity"/>
    <property type="evidence" value="ECO:0007669"/>
    <property type="project" value="InterPro"/>
</dbReference>
<dbReference type="STRING" id="553469.SAMN04487947_4057"/>
<gene>
    <name evidence="3" type="ORF">SAMN04487947_4057</name>
</gene>
<keyword evidence="3" id="KW-0378">Hydrolase</keyword>
<dbReference type="PROSITE" id="PS51318">
    <property type="entry name" value="TAT"/>
    <property type="match status" value="1"/>
</dbReference>
<feature type="compositionally biased region" description="Acidic residues" evidence="1">
    <location>
        <begin position="320"/>
        <end position="332"/>
    </location>
</feature>
<dbReference type="AlphaFoldDB" id="A0A1I6J573"/>
<accession>A0A1I6J573</accession>
<evidence type="ECO:0000259" key="2">
    <source>
        <dbReference type="Pfam" id="PF00246"/>
    </source>
</evidence>
<evidence type="ECO:0000313" key="3">
    <source>
        <dbReference type="EMBL" id="SFR74089.1"/>
    </source>
</evidence>
<evidence type="ECO:0000313" key="4">
    <source>
        <dbReference type="Proteomes" id="UP000198531"/>
    </source>
</evidence>
<name>A0A1I6J573_9EURY</name>
<keyword evidence="3" id="KW-0121">Carboxypeptidase</keyword>
<dbReference type="Pfam" id="PF00246">
    <property type="entry name" value="Peptidase_M14"/>
    <property type="match status" value="1"/>
</dbReference>
<feature type="compositionally biased region" description="Basic and acidic residues" evidence="1">
    <location>
        <begin position="303"/>
        <end position="319"/>
    </location>
</feature>
<protein>
    <submittedName>
        <fullName evidence="3">Zinc carboxypeptidase</fullName>
    </submittedName>
</protein>
<feature type="region of interest" description="Disordered" evidence="1">
    <location>
        <begin position="843"/>
        <end position="863"/>
    </location>
</feature>
<dbReference type="EMBL" id="FOYT01000006">
    <property type="protein sequence ID" value="SFR74089.1"/>
    <property type="molecule type" value="Genomic_DNA"/>
</dbReference>
<sequence length="925" mass="98118">MSDRDWSLTSRRTVLQTAAAVLGGSIALSPSAAAAAAPPSERFSERWWAVVQNSEEETTVPTLFVLDDESETTALEEMGVKNLRTTTATESPAAYGEVPVNSQVLYSLARGDVARTVLYAPGANPFWKLEHYPNRVFPEPSAATGYVDYAEFEQGIDRLVDEHGDMLRYRSVGESPGWLDREARSTAPKDVWVVELTNDVRDRESFAEKQKLVVTLGIHGDERSGAEAGMRLVEDVVSGDAESVASALDDVALVFLFPNPDGWAAKSPLLVDGRFRDANTFKRSTATGNDPNRQYPTAGWIDPAHHPAEPRGRNLRDDGAGVDEDVPEEPVDYTEQVPDSLAVVEHLRSYENVTWAADLHGMFASETMMELLSANHAYDFADAHAIFEYADRLRGRLDEELAPLLSERESVLTEEVKAMQEAYGMDERPPVPTEPFAAGTIFDAVGYSTTGGLVSWLALSEEEGGVGARSVAFEMALDNRLRGSIEYRPDLLDLQMVGHRTAIETLVEAATAEADAAVETPDGETTAFVAADALRASSADLPFVTDDGETTDEGDDERTSTAESVTVAPDDTATRTVTVAEETHSVSGRVRAASGAVDVDLLDPSGSLVRTYEGETLATSAKRTISFVVSDPTPGEWTLRLTNGVGGEATVDVRTTAATGDGSPNPLTTLGYEQRQYEVTPLDVVGPYRSFLDRSDAVTTVTTDDVSNGALDGVDNLVVPHGVGTDRDAYVSAIDDFVAGGGNLVLTDAGVELLGDLSADPAGSVDADAVSRATTTTAAVTERVDDSTLLSGTTPIQRELAKAGALGYVVDAAAAETPMYLVDPAPFESDGGDVAGWRVVRRQSDGGESDSGESEGDANASESTAKKVALGTLSGDAGTVHVVGSLLPAPSQSNLHPFGLQGHAPSHCGYTVLANALGHATPPSE</sequence>
<feature type="region of interest" description="Disordered" evidence="1">
    <location>
        <begin position="283"/>
        <end position="333"/>
    </location>
</feature>
<dbReference type="InterPro" id="IPR000834">
    <property type="entry name" value="Peptidase_M14"/>
</dbReference>
<feature type="compositionally biased region" description="Acidic residues" evidence="1">
    <location>
        <begin position="847"/>
        <end position="856"/>
    </location>
</feature>
<dbReference type="InterPro" id="IPR006311">
    <property type="entry name" value="TAT_signal"/>
</dbReference>
<keyword evidence="3" id="KW-0645">Protease</keyword>
<dbReference type="SUPFAM" id="SSF53187">
    <property type="entry name" value="Zn-dependent exopeptidases"/>
    <property type="match status" value="1"/>
</dbReference>
<feature type="region of interest" description="Disordered" evidence="1">
    <location>
        <begin position="540"/>
        <end position="566"/>
    </location>
</feature>